<dbReference type="GO" id="GO:0003677">
    <property type="term" value="F:DNA binding"/>
    <property type="evidence" value="ECO:0007669"/>
    <property type="project" value="UniProtKB-KW"/>
</dbReference>
<dbReference type="InterPro" id="IPR016032">
    <property type="entry name" value="Sig_transdc_resp-reg_C-effctor"/>
</dbReference>
<dbReference type="PANTHER" id="PTHR44688:SF16">
    <property type="entry name" value="DNA-BINDING TRANSCRIPTIONAL ACTIVATOR DEVR_DOSR"/>
    <property type="match status" value="1"/>
</dbReference>
<feature type="domain" description="HTH luxR-type" evidence="5">
    <location>
        <begin position="771"/>
        <end position="836"/>
    </location>
</feature>
<keyword evidence="3" id="KW-0804">Transcription</keyword>
<dbReference type="InterPro" id="IPR036388">
    <property type="entry name" value="WH-like_DNA-bd_sf"/>
</dbReference>
<dbReference type="PANTHER" id="PTHR44688">
    <property type="entry name" value="DNA-BINDING TRANSCRIPTIONAL ACTIVATOR DEVR_DOSR"/>
    <property type="match status" value="1"/>
</dbReference>
<evidence type="ECO:0000313" key="6">
    <source>
        <dbReference type="EMBL" id="NYD71422.1"/>
    </source>
</evidence>
<dbReference type="PROSITE" id="PS50043">
    <property type="entry name" value="HTH_LUXR_2"/>
    <property type="match status" value="1"/>
</dbReference>
<dbReference type="PRINTS" id="PR00038">
    <property type="entry name" value="HTHLUXR"/>
</dbReference>
<dbReference type="RefSeq" id="WP_179548381.1">
    <property type="nucleotide sequence ID" value="NZ_BSEW01000002.1"/>
</dbReference>
<dbReference type="Proteomes" id="UP000549913">
    <property type="component" value="Unassembled WGS sequence"/>
</dbReference>
<dbReference type="InterPro" id="IPR000792">
    <property type="entry name" value="Tscrpt_reg_LuxR_C"/>
</dbReference>
<accession>A0A852SRL7</accession>
<keyword evidence="2 6" id="KW-0238">DNA-binding</keyword>
<name>A0A852SRL7_9MICO</name>
<organism evidence="6 7">
    <name type="scientific">Herbiconiux flava</name>
    <dbReference type="NCBI Taxonomy" id="881268"/>
    <lineage>
        <taxon>Bacteria</taxon>
        <taxon>Bacillati</taxon>
        <taxon>Actinomycetota</taxon>
        <taxon>Actinomycetes</taxon>
        <taxon>Micrococcales</taxon>
        <taxon>Microbacteriaceae</taxon>
        <taxon>Herbiconiux</taxon>
    </lineage>
</organism>
<dbReference type="AlphaFoldDB" id="A0A852SRL7"/>
<keyword evidence="1" id="KW-0805">Transcription regulation</keyword>
<dbReference type="Gene3D" id="1.10.10.10">
    <property type="entry name" value="Winged helix-like DNA-binding domain superfamily/Winged helix DNA-binding domain"/>
    <property type="match status" value="1"/>
</dbReference>
<evidence type="ECO:0000256" key="2">
    <source>
        <dbReference type="ARBA" id="ARBA00023125"/>
    </source>
</evidence>
<feature type="region of interest" description="Disordered" evidence="4">
    <location>
        <begin position="829"/>
        <end position="854"/>
    </location>
</feature>
<dbReference type="EMBL" id="JACCBM010000001">
    <property type="protein sequence ID" value="NYD71422.1"/>
    <property type="molecule type" value="Genomic_DNA"/>
</dbReference>
<dbReference type="SMART" id="SM00421">
    <property type="entry name" value="HTH_LUXR"/>
    <property type="match status" value="1"/>
</dbReference>
<dbReference type="PROSITE" id="PS00622">
    <property type="entry name" value="HTH_LUXR_1"/>
    <property type="match status" value="1"/>
</dbReference>
<evidence type="ECO:0000256" key="1">
    <source>
        <dbReference type="ARBA" id="ARBA00023015"/>
    </source>
</evidence>
<evidence type="ECO:0000313" key="7">
    <source>
        <dbReference type="Proteomes" id="UP000549913"/>
    </source>
</evidence>
<gene>
    <name evidence="6" type="ORF">BJ984_002580</name>
</gene>
<reference evidence="6 7" key="1">
    <citation type="submission" date="2020-07" db="EMBL/GenBank/DDBJ databases">
        <title>Sequencing the genomes of 1000 actinobacteria strains.</title>
        <authorList>
            <person name="Klenk H.-P."/>
        </authorList>
    </citation>
    <scope>NUCLEOTIDE SEQUENCE [LARGE SCALE GENOMIC DNA]</scope>
    <source>
        <strain evidence="6 7">DSM 26474</strain>
    </source>
</reference>
<evidence type="ECO:0000259" key="5">
    <source>
        <dbReference type="PROSITE" id="PS50043"/>
    </source>
</evidence>
<proteinExistence type="predicted"/>
<dbReference type="CDD" id="cd06170">
    <property type="entry name" value="LuxR_C_like"/>
    <property type="match status" value="1"/>
</dbReference>
<dbReference type="SUPFAM" id="SSF46894">
    <property type="entry name" value="C-terminal effector domain of the bipartite response regulators"/>
    <property type="match status" value="1"/>
</dbReference>
<keyword evidence="7" id="KW-1185">Reference proteome</keyword>
<evidence type="ECO:0000256" key="4">
    <source>
        <dbReference type="SAM" id="MobiDB-lite"/>
    </source>
</evidence>
<protein>
    <submittedName>
        <fullName evidence="6">DNA-binding CsgD family transcriptional regulator</fullName>
    </submittedName>
</protein>
<sequence length="854" mass="89453">MSGAAVDLHPAATAAVLEGRGVFVSGGAGWGRTHFVHRLLEGAGADGRERMWIGDDVHLLDAQQAEKLAQAVQSGRLVPLGTVLRSFPLPPALERLVRDGEAVRLELPEPGIETMHRVVEETLGGILSPDSVPSVVPARPGGDLVVLRAAVVDLKAVGALALSGGRWSIVDPIPPRDGLRRLVHARLSTSVEVTSSIESILDIVALAPGLTADDIVEAMVSPGTAEDLERLEREGIVDVSMHGGPSRLTITDPVIELVLPWTVGRLRKERLGRAIADVLSGRDPDGLAPEQLAALARHALPSGRPVDRRALLLSAVAAFESSQVELSLQLATAAGAAGGGVDAEIVVAACEWRLGHPDQASTRLQAARMLAAGDAVRSTAISTLGALMSDTAGSPGFGWDRPSGSPMPSEAVDLAALLRLGSRRHSMPPTGGGHTADADRLRDVVEAERLRQAAENAALSGDLRTTNAFLDAAESLLDGVGGDTFVVRLNRAFARSLDGAMEENLAVIGELRDQARVSGRPVQHAVATWILGHRLLYSGRCRLALTELLAAQELMTRAGMNIGTGLSSAEVRIAEALTGASARSDGAATGSTQAPAGHPFVVAPTEHQARGWEAAVAGDCDEAARHFVAAAEAYEELGHFGAAMLPWAEAARAGSATVVLPRIEALAALVQGENSASLVVAARALARYERLTGTSSTVERADARARSVADELSDAGERTARAGFHLHAAELFSRCEKLRTRHGPEREAAAASRRVDQELEICDLTESPFLEGHSRSPLSGRERELAVLAASGLSNREISEALVLSVRTVETHLLRVYRKLGIRTRSELPGAIGQTAPGERSLGAATATGGAGID</sequence>
<comment type="caution">
    <text evidence="6">The sequence shown here is derived from an EMBL/GenBank/DDBJ whole genome shotgun (WGS) entry which is preliminary data.</text>
</comment>
<dbReference type="GO" id="GO:0006355">
    <property type="term" value="P:regulation of DNA-templated transcription"/>
    <property type="evidence" value="ECO:0007669"/>
    <property type="project" value="InterPro"/>
</dbReference>
<evidence type="ECO:0000256" key="3">
    <source>
        <dbReference type="ARBA" id="ARBA00023163"/>
    </source>
</evidence>
<dbReference type="Pfam" id="PF00196">
    <property type="entry name" value="GerE"/>
    <property type="match status" value="1"/>
</dbReference>